<reference evidence="2" key="1">
    <citation type="submission" date="2015-09" db="EMBL/GenBank/DDBJ databases">
        <title>Scylla olivacea transcriptome.</title>
        <authorList>
            <person name="Ikhwanuddin M."/>
        </authorList>
    </citation>
    <scope>NUCLEOTIDE SEQUENCE</scope>
</reference>
<dbReference type="GO" id="GO:0046983">
    <property type="term" value="F:protein dimerization activity"/>
    <property type="evidence" value="ECO:0007669"/>
    <property type="project" value="InterPro"/>
</dbReference>
<sequence length="245" mass="28089">MLRSLLNIDPPKLDQLNCPVKLTKYELNIIKEITDILTPYEVATLECQGENVVTSSRVIKVIPSIRGLKAELEHLSQTYKSKMITTLKSSIEKRLKIYEDMEMFQLASLLDPCFKMDWWSPEVMFMKFLLKSKVDEIMPTTTEEKGSLQENKETPTKKCKLFRFMTPSASTSSSLCTLTSTLSQVESYLSQPRTEDDSDPLLFWEQNQSTLPQLTILALQYLCIPVSSAPVERLFSIARKVIHHE</sequence>
<dbReference type="EMBL" id="GDRN01109683">
    <property type="protein sequence ID" value="JAI57043.1"/>
    <property type="molecule type" value="Transcribed_RNA"/>
</dbReference>
<dbReference type="InterPro" id="IPR012337">
    <property type="entry name" value="RNaseH-like_sf"/>
</dbReference>
<dbReference type="PANTHER" id="PTHR46481:SF9">
    <property type="entry name" value="ZINC FINGER BED DOMAIN-CONTAINING PROTEIN 1-LIKE"/>
    <property type="match status" value="1"/>
</dbReference>
<name>A0A0P4VUB7_SCYOL</name>
<accession>A0A0P4VUB7</accession>
<feature type="domain" description="HAT C-terminal dimerisation" evidence="1">
    <location>
        <begin position="185"/>
        <end position="242"/>
    </location>
</feature>
<proteinExistence type="predicted"/>
<organism evidence="2">
    <name type="scientific">Scylla olivacea</name>
    <name type="common">Orange mud crab</name>
    <name type="synonym">Cancer olivacea</name>
    <dbReference type="NCBI Taxonomy" id="85551"/>
    <lineage>
        <taxon>Eukaryota</taxon>
        <taxon>Metazoa</taxon>
        <taxon>Ecdysozoa</taxon>
        <taxon>Arthropoda</taxon>
        <taxon>Crustacea</taxon>
        <taxon>Multicrustacea</taxon>
        <taxon>Malacostraca</taxon>
        <taxon>Eumalacostraca</taxon>
        <taxon>Eucarida</taxon>
        <taxon>Decapoda</taxon>
        <taxon>Pleocyemata</taxon>
        <taxon>Brachyura</taxon>
        <taxon>Eubrachyura</taxon>
        <taxon>Portunoidea</taxon>
        <taxon>Portunidae</taxon>
        <taxon>Portuninae</taxon>
        <taxon>Scylla</taxon>
    </lineage>
</organism>
<evidence type="ECO:0000313" key="2">
    <source>
        <dbReference type="EMBL" id="JAI57043.1"/>
    </source>
</evidence>
<dbReference type="AlphaFoldDB" id="A0A0P4VUB7"/>
<dbReference type="Pfam" id="PF05699">
    <property type="entry name" value="Dimer_Tnp_hAT"/>
    <property type="match status" value="1"/>
</dbReference>
<evidence type="ECO:0000259" key="1">
    <source>
        <dbReference type="Pfam" id="PF05699"/>
    </source>
</evidence>
<dbReference type="PANTHER" id="PTHR46481">
    <property type="entry name" value="ZINC FINGER BED DOMAIN-CONTAINING PROTEIN 4"/>
    <property type="match status" value="1"/>
</dbReference>
<dbReference type="InterPro" id="IPR052035">
    <property type="entry name" value="ZnF_BED_domain_contain"/>
</dbReference>
<protein>
    <recommendedName>
        <fullName evidence="1">HAT C-terminal dimerisation domain-containing protein</fullName>
    </recommendedName>
</protein>
<dbReference type="InterPro" id="IPR008906">
    <property type="entry name" value="HATC_C_dom"/>
</dbReference>
<dbReference type="SUPFAM" id="SSF53098">
    <property type="entry name" value="Ribonuclease H-like"/>
    <property type="match status" value="1"/>
</dbReference>